<dbReference type="EMBL" id="UYYB01009193">
    <property type="protein sequence ID" value="VDM68552.1"/>
    <property type="molecule type" value="Genomic_DNA"/>
</dbReference>
<keyword evidence="2" id="KW-1185">Reference proteome</keyword>
<sequence length="75" mass="8602">MLTSPPRGPVPMQPANGGTRRFALSLNRRSNASCFTKLCSSFLPTLYLNQSAKRREFSYLWWNLEICKFRSNSSL</sequence>
<protein>
    <submittedName>
        <fullName evidence="1">Uncharacterized protein</fullName>
    </submittedName>
</protein>
<proteinExistence type="predicted"/>
<dbReference type="AlphaFoldDB" id="A0A3P7KMG4"/>
<evidence type="ECO:0000313" key="2">
    <source>
        <dbReference type="Proteomes" id="UP000270094"/>
    </source>
</evidence>
<dbReference type="Proteomes" id="UP000270094">
    <property type="component" value="Unassembled WGS sequence"/>
</dbReference>
<organism evidence="1 2">
    <name type="scientific">Strongylus vulgaris</name>
    <name type="common">Blood worm</name>
    <dbReference type="NCBI Taxonomy" id="40348"/>
    <lineage>
        <taxon>Eukaryota</taxon>
        <taxon>Metazoa</taxon>
        <taxon>Ecdysozoa</taxon>
        <taxon>Nematoda</taxon>
        <taxon>Chromadorea</taxon>
        <taxon>Rhabditida</taxon>
        <taxon>Rhabditina</taxon>
        <taxon>Rhabditomorpha</taxon>
        <taxon>Strongyloidea</taxon>
        <taxon>Strongylidae</taxon>
        <taxon>Strongylus</taxon>
    </lineage>
</organism>
<accession>A0A3P7KMG4</accession>
<evidence type="ECO:0000313" key="1">
    <source>
        <dbReference type="EMBL" id="VDM68552.1"/>
    </source>
</evidence>
<name>A0A3P7KMG4_STRVU</name>
<reference evidence="1 2" key="1">
    <citation type="submission" date="2018-11" db="EMBL/GenBank/DDBJ databases">
        <authorList>
            <consortium name="Pathogen Informatics"/>
        </authorList>
    </citation>
    <scope>NUCLEOTIDE SEQUENCE [LARGE SCALE GENOMIC DNA]</scope>
</reference>
<gene>
    <name evidence="1" type="ORF">SVUK_LOCUS3550</name>
</gene>